<dbReference type="AlphaFoldDB" id="A0A931H9N8"/>
<reference evidence="1" key="1">
    <citation type="submission" date="2020-11" db="EMBL/GenBank/DDBJ databases">
        <title>Novosphingobium aureum sp. nov., a marine bacterium isolated from sediment of a salt flat.</title>
        <authorList>
            <person name="Yoo Y."/>
            <person name="Kim J.-J."/>
        </authorList>
    </citation>
    <scope>NUCLEOTIDE SEQUENCE</scope>
    <source>
        <strain evidence="1">YJ-S2-02</strain>
    </source>
</reference>
<dbReference type="InterPro" id="IPR052918">
    <property type="entry name" value="Motility_Chemotaxis_Reg"/>
</dbReference>
<sequence>MVNVNNGLIGLSILGGTSAYNTYSSGLSSSDSPAVTRAKQAFTLPQTTPPWEEEPTTSSTSAQITAIKKMLSIIDTESDSSLEDLPDIEASFTIYKALDRLRVIAESAAKSTTSETERTALNKVFAKGMADLQAYMGSAQTDMLTLNYGVPTKRVQTVAVTKSDVTGSVVAGTTSIKRSDVIAGLTGTEVFQFTLTKGSTTETVQVDLSQITDPLNLDTIANAFNAAIGATPQLDAGGNPVLDADGNVVSQWQSNFSLKYTDEKWGLVFNPSGIENVAIDQVGGTDAIVVASGETRRDSYTDASLFRFEDIDGAMTRTRLGSIASIDADATAQAATAASRDDDEDVDYTVHADTKARSVVTDAEGFSYIVGTTDGDLGTNLSDGEDDLFLTKVDSEGKIVWQRSLGASGSAQGAAVSIAPNGEIVVAGTVSSAFSGSDGSDTDILVARFNARGEELSATAVRQLGNESASALTIGDDGSIYVAGRASSGGGDAFIVKLDATGKQVERRTIDSGGADLVTALEIDGSGNLLALTKENGVATLRRIDSTSIANDLGSIALGAVEARAIAVSDSGQIAVVGAAATAVSGSQTNAISGARDAFVTMIGAGLGSASTTYIGSAEDDQADSATWMNGTLYVGGRSNGTISGTKSGTVDGFLARLDASGTLEAVSQWGLVATTTEPVRVSAASGGTTALGALGLARGTLNQRTSATLTSQTSIRAGDEFTIKVDDGSTRTITIDASETMTTLSQKIRRITGTAASVSTALVDGKTSLRIQVAAGHSIELGSGANGEDALTKLGIEPVRLVAKAATDADDDDENTVTPGGTYSLALSSALNLGNAKTAAVALSKIGSAISMIQSAYRSLYWDSTKAARVDGTLATAAGSAYQQKQLANYQAALSRLTGS</sequence>
<dbReference type="EMBL" id="JADZGI010000001">
    <property type="protein sequence ID" value="MBH0111935.1"/>
    <property type="molecule type" value="Genomic_DNA"/>
</dbReference>
<keyword evidence="2" id="KW-1185">Reference proteome</keyword>
<proteinExistence type="predicted"/>
<evidence type="ECO:0000313" key="1">
    <source>
        <dbReference type="EMBL" id="MBH0111935.1"/>
    </source>
</evidence>
<evidence type="ECO:0000313" key="2">
    <source>
        <dbReference type="Proteomes" id="UP000617634"/>
    </source>
</evidence>
<dbReference type="PANTHER" id="PTHR35580">
    <property type="entry name" value="CELL SURFACE GLYCOPROTEIN (S-LAYER PROTEIN)-LIKE PROTEIN"/>
    <property type="match status" value="1"/>
</dbReference>
<dbReference type="PANTHER" id="PTHR35580:SF1">
    <property type="entry name" value="PHYTASE-LIKE DOMAIN-CONTAINING PROTEIN"/>
    <property type="match status" value="1"/>
</dbReference>
<organism evidence="1 2">
    <name type="scientific">Novosphingobium aureum</name>
    <dbReference type="NCBI Taxonomy" id="2792964"/>
    <lineage>
        <taxon>Bacteria</taxon>
        <taxon>Pseudomonadati</taxon>
        <taxon>Pseudomonadota</taxon>
        <taxon>Alphaproteobacteria</taxon>
        <taxon>Sphingomonadales</taxon>
        <taxon>Sphingomonadaceae</taxon>
        <taxon>Novosphingobium</taxon>
    </lineage>
</organism>
<name>A0A931H9N8_9SPHN</name>
<protein>
    <submittedName>
        <fullName evidence="1">SBBP repeat-containing protein</fullName>
    </submittedName>
</protein>
<comment type="caution">
    <text evidence="1">The sequence shown here is derived from an EMBL/GenBank/DDBJ whole genome shotgun (WGS) entry which is preliminary data.</text>
</comment>
<dbReference type="RefSeq" id="WP_197160670.1">
    <property type="nucleotide sequence ID" value="NZ_JADZGI010000001.1"/>
</dbReference>
<dbReference type="SUPFAM" id="SSF101898">
    <property type="entry name" value="NHL repeat"/>
    <property type="match status" value="1"/>
</dbReference>
<dbReference type="Proteomes" id="UP000617634">
    <property type="component" value="Unassembled WGS sequence"/>
</dbReference>
<gene>
    <name evidence="1" type="ORF">I5E68_03080</name>
</gene>
<accession>A0A931H9N8</accession>